<evidence type="ECO:0000313" key="2">
    <source>
        <dbReference type="EMBL" id="CAF1146699.1"/>
    </source>
</evidence>
<dbReference type="AlphaFoldDB" id="A0A814SFL6"/>
<evidence type="ECO:0000313" key="3">
    <source>
        <dbReference type="Proteomes" id="UP000663891"/>
    </source>
</evidence>
<name>A0A814SFL6_9BILA</name>
<dbReference type="EMBL" id="CAJNON010000256">
    <property type="protein sequence ID" value="CAF1146699.1"/>
    <property type="molecule type" value="Genomic_DNA"/>
</dbReference>
<organism evidence="2 3">
    <name type="scientific">Adineta steineri</name>
    <dbReference type="NCBI Taxonomy" id="433720"/>
    <lineage>
        <taxon>Eukaryota</taxon>
        <taxon>Metazoa</taxon>
        <taxon>Spiralia</taxon>
        <taxon>Gnathifera</taxon>
        <taxon>Rotifera</taxon>
        <taxon>Eurotatoria</taxon>
        <taxon>Bdelloidea</taxon>
        <taxon>Adinetida</taxon>
        <taxon>Adinetidae</taxon>
        <taxon>Adineta</taxon>
    </lineage>
</organism>
<accession>A0A814SFL6</accession>
<proteinExistence type="predicted"/>
<evidence type="ECO:0000256" key="1">
    <source>
        <dbReference type="SAM" id="MobiDB-lite"/>
    </source>
</evidence>
<feature type="region of interest" description="Disordered" evidence="1">
    <location>
        <begin position="190"/>
        <end position="209"/>
    </location>
</feature>
<dbReference type="Proteomes" id="UP000663891">
    <property type="component" value="Unassembled WGS sequence"/>
</dbReference>
<sequence>MPADGLCADLTCDKETKHLYECHCCSSLICFHHLSEHIEAAQRNKERFNSLQNELKTVVDKFKVIIEKKLLNIEREKSLIEKAQQFLDAKNDSIDEVQIIFEEIEKAIGLSQLQGIIKLEPTLPNTKNCSCISKIFLDELLSKTTSSISKSLVHLNLTDGIGKVRPTLPNTKNCSCICKCTNQNDGLLLKTTSPPSRSPVHLNSTDGTNRSMITTDDEHSMCDTSVTLDCILLDRTTATIEDSDDANKQNRVKSMSTRYPQGFCPLTFDGAFGLTAANHSVRFCSNKKNRPIGLYYHFINKHDLQPIDARRLLEAISNNDDPKTTKVFYENEDVINHLYKIPCPFGKDIIHLFRGSTKNIHKLPCHYLRMPAYALRHHLQYYHHVTPSVARKLIDRSKEIQMENHI</sequence>
<gene>
    <name evidence="2" type="ORF">VCS650_LOCUS22575</name>
</gene>
<protein>
    <submittedName>
        <fullName evidence="2">Uncharacterized protein</fullName>
    </submittedName>
</protein>
<comment type="caution">
    <text evidence="2">The sequence shown here is derived from an EMBL/GenBank/DDBJ whole genome shotgun (WGS) entry which is preliminary data.</text>
</comment>
<reference evidence="2" key="1">
    <citation type="submission" date="2021-02" db="EMBL/GenBank/DDBJ databases">
        <authorList>
            <person name="Nowell W R."/>
        </authorList>
    </citation>
    <scope>NUCLEOTIDE SEQUENCE</scope>
</reference>
<dbReference type="OrthoDB" id="10031879at2759"/>